<dbReference type="GO" id="GO:0000978">
    <property type="term" value="F:RNA polymerase II cis-regulatory region sequence-specific DNA binding"/>
    <property type="evidence" value="ECO:0007669"/>
    <property type="project" value="TreeGrafter"/>
</dbReference>
<accession>A0A9P5BUD0</accession>
<dbReference type="FunFam" id="3.30.160.60:FF:002157">
    <property type="entry name" value="Transcription factor"/>
    <property type="match status" value="1"/>
</dbReference>
<evidence type="ECO:0000256" key="3">
    <source>
        <dbReference type="ARBA" id="ARBA00022833"/>
    </source>
</evidence>
<keyword evidence="2 4" id="KW-0863">Zinc-finger</keyword>
<keyword evidence="8" id="KW-1185">Reference proteome</keyword>
<dbReference type="PANTHER" id="PTHR23235:SF176">
    <property type="entry name" value="C2H2-TYPE DOMAIN-CONTAINING PROTEIN"/>
    <property type="match status" value="1"/>
</dbReference>
<dbReference type="FunFam" id="3.30.160.60:FF:002349">
    <property type="entry name" value="Zinc finger and BTB domain-containing 40"/>
    <property type="match status" value="1"/>
</dbReference>
<sequence length="269" mass="30152">MPSFQEGRSVFPTDSTLVSASLPQSITSFYGSPDVTVLERSRFEPTGGTGIDFATDVDTLMKAIQAKQPELSQVLQVKKEDEEKPVQKLRKRCKCNIPGCTKGFQSKAHLQIHVRSHTGAKPFICRASSCGQRFSQLGNLKTHERRHTGERPYSCDICGKTFAQRGNVRAHKIVHQNTKPFPCRLDGCGKQFTQLGNLKSHQNKFHAANLRYLTQEVLNTSPDDWISHQDKELWEHFVSLYKNSNKGIKGRGKGTRVFSAPIPHNDSSS</sequence>
<comment type="caution">
    <text evidence="7">The sequence shown here is derived from an EMBL/GenBank/DDBJ whole genome shotgun (WGS) entry which is preliminary data.</text>
</comment>
<feature type="domain" description="C2H2-type" evidence="6">
    <location>
        <begin position="93"/>
        <end position="122"/>
    </location>
</feature>
<evidence type="ECO:0000313" key="7">
    <source>
        <dbReference type="EMBL" id="KAF3030333.1"/>
    </source>
</evidence>
<organism evidence="7 8">
    <name type="scientific">Didymella heteroderae</name>
    <dbReference type="NCBI Taxonomy" id="1769908"/>
    <lineage>
        <taxon>Eukaryota</taxon>
        <taxon>Fungi</taxon>
        <taxon>Dikarya</taxon>
        <taxon>Ascomycota</taxon>
        <taxon>Pezizomycotina</taxon>
        <taxon>Dothideomycetes</taxon>
        <taxon>Pleosporomycetidae</taxon>
        <taxon>Pleosporales</taxon>
        <taxon>Pleosporineae</taxon>
        <taxon>Didymellaceae</taxon>
        <taxon>Didymella</taxon>
    </lineage>
</organism>
<reference evidence="7" key="1">
    <citation type="submission" date="2019-04" db="EMBL/GenBank/DDBJ databases">
        <title>Sequencing of skin fungus with MAO and IRED activity.</title>
        <authorList>
            <person name="Marsaioli A.J."/>
            <person name="Bonatto J.M.C."/>
            <person name="Reis Junior O."/>
        </authorList>
    </citation>
    <scope>NUCLEOTIDE SEQUENCE</scope>
    <source>
        <strain evidence="7">28M1</strain>
    </source>
</reference>
<proteinExistence type="predicted"/>
<evidence type="ECO:0000256" key="2">
    <source>
        <dbReference type="ARBA" id="ARBA00022771"/>
    </source>
</evidence>
<feature type="domain" description="C2H2-type" evidence="6">
    <location>
        <begin position="181"/>
        <end position="211"/>
    </location>
</feature>
<dbReference type="SMART" id="SM00355">
    <property type="entry name" value="ZnF_C2H2"/>
    <property type="match status" value="4"/>
</dbReference>
<keyword evidence="1" id="KW-0479">Metal-binding</keyword>
<dbReference type="InterPro" id="IPR036236">
    <property type="entry name" value="Znf_C2H2_sf"/>
</dbReference>
<dbReference type="PANTHER" id="PTHR23235">
    <property type="entry name" value="KRUEPPEL-LIKE TRANSCRIPTION FACTOR"/>
    <property type="match status" value="1"/>
</dbReference>
<dbReference type="InterPro" id="IPR013087">
    <property type="entry name" value="Znf_C2H2_type"/>
</dbReference>
<dbReference type="GO" id="GO:0008270">
    <property type="term" value="F:zinc ion binding"/>
    <property type="evidence" value="ECO:0007669"/>
    <property type="project" value="UniProtKB-KW"/>
</dbReference>
<dbReference type="SUPFAM" id="SSF57667">
    <property type="entry name" value="beta-beta-alpha zinc fingers"/>
    <property type="match status" value="2"/>
</dbReference>
<evidence type="ECO:0000313" key="8">
    <source>
        <dbReference type="Proteomes" id="UP000758155"/>
    </source>
</evidence>
<evidence type="ECO:0000256" key="1">
    <source>
        <dbReference type="ARBA" id="ARBA00022723"/>
    </source>
</evidence>
<dbReference type="Pfam" id="PF00096">
    <property type="entry name" value="zf-C2H2"/>
    <property type="match status" value="4"/>
</dbReference>
<evidence type="ECO:0000256" key="4">
    <source>
        <dbReference type="PROSITE-ProRule" id="PRU00042"/>
    </source>
</evidence>
<feature type="domain" description="C2H2-type" evidence="6">
    <location>
        <begin position="153"/>
        <end position="180"/>
    </location>
</feature>
<dbReference type="GO" id="GO:0000981">
    <property type="term" value="F:DNA-binding transcription factor activity, RNA polymerase II-specific"/>
    <property type="evidence" value="ECO:0007669"/>
    <property type="project" value="TreeGrafter"/>
</dbReference>
<dbReference type="EMBL" id="SWKV01000214">
    <property type="protein sequence ID" value="KAF3030333.1"/>
    <property type="molecule type" value="Genomic_DNA"/>
</dbReference>
<dbReference type="PROSITE" id="PS00028">
    <property type="entry name" value="ZINC_FINGER_C2H2_1"/>
    <property type="match status" value="4"/>
</dbReference>
<feature type="domain" description="C2H2-type" evidence="6">
    <location>
        <begin position="123"/>
        <end position="152"/>
    </location>
</feature>
<keyword evidence="3" id="KW-0862">Zinc</keyword>
<dbReference type="PROSITE" id="PS50157">
    <property type="entry name" value="ZINC_FINGER_C2H2_2"/>
    <property type="match status" value="4"/>
</dbReference>
<dbReference type="OrthoDB" id="427030at2759"/>
<feature type="region of interest" description="Disordered" evidence="5">
    <location>
        <begin position="248"/>
        <end position="269"/>
    </location>
</feature>
<name>A0A9P5BUD0_9PLEO</name>
<evidence type="ECO:0000259" key="6">
    <source>
        <dbReference type="PROSITE" id="PS50157"/>
    </source>
</evidence>
<gene>
    <name evidence="7" type="ORF">E8E12_000822</name>
</gene>
<dbReference type="AlphaFoldDB" id="A0A9P5BUD0"/>
<dbReference type="Proteomes" id="UP000758155">
    <property type="component" value="Unassembled WGS sequence"/>
</dbReference>
<protein>
    <recommendedName>
        <fullName evidence="6">C2H2-type domain-containing protein</fullName>
    </recommendedName>
</protein>
<evidence type="ECO:0000256" key="5">
    <source>
        <dbReference type="SAM" id="MobiDB-lite"/>
    </source>
</evidence>
<dbReference type="FunFam" id="3.30.160.60:FF:002343">
    <property type="entry name" value="Zinc finger protein 33A"/>
    <property type="match status" value="1"/>
</dbReference>
<dbReference type="Gene3D" id="3.30.160.60">
    <property type="entry name" value="Classic Zinc Finger"/>
    <property type="match status" value="4"/>
</dbReference>